<dbReference type="GO" id="GO:0003677">
    <property type="term" value="F:DNA binding"/>
    <property type="evidence" value="ECO:0007669"/>
    <property type="project" value="InterPro"/>
</dbReference>
<reference evidence="4" key="1">
    <citation type="submission" date="2023-03" db="EMBL/GenBank/DDBJ databases">
        <title>Actinoallomurus iriomotensis NBRC 103681.</title>
        <authorList>
            <person name="Ichikawa N."/>
            <person name="Sato H."/>
            <person name="Tonouchi N."/>
        </authorList>
    </citation>
    <scope>NUCLEOTIDE SEQUENCE</scope>
    <source>
        <strain evidence="4">NBRC 103681</strain>
    </source>
</reference>
<dbReference type="SUPFAM" id="SSF48452">
    <property type="entry name" value="TPR-like"/>
    <property type="match status" value="1"/>
</dbReference>
<organism evidence="4 5">
    <name type="scientific">Actinoallomurus iriomotensis</name>
    <dbReference type="NCBI Taxonomy" id="478107"/>
    <lineage>
        <taxon>Bacteria</taxon>
        <taxon>Bacillati</taxon>
        <taxon>Actinomycetota</taxon>
        <taxon>Actinomycetes</taxon>
        <taxon>Streptosporangiales</taxon>
        <taxon>Thermomonosporaceae</taxon>
        <taxon>Actinoallomurus</taxon>
    </lineage>
</organism>
<dbReference type="PROSITE" id="PS00622">
    <property type="entry name" value="HTH_LUXR_1"/>
    <property type="match status" value="1"/>
</dbReference>
<keyword evidence="2" id="KW-0067">ATP-binding</keyword>
<dbReference type="GO" id="GO:0006355">
    <property type="term" value="P:regulation of DNA-templated transcription"/>
    <property type="evidence" value="ECO:0007669"/>
    <property type="project" value="InterPro"/>
</dbReference>
<dbReference type="InterPro" id="IPR000792">
    <property type="entry name" value="Tscrpt_reg_LuxR_C"/>
</dbReference>
<dbReference type="AlphaFoldDB" id="A0A9W6RE50"/>
<dbReference type="SMART" id="SM00421">
    <property type="entry name" value="HTH_LUXR"/>
    <property type="match status" value="1"/>
</dbReference>
<dbReference type="PANTHER" id="PTHR16305">
    <property type="entry name" value="TESTICULAR SOLUBLE ADENYLYL CYCLASE"/>
    <property type="match status" value="1"/>
</dbReference>
<evidence type="ECO:0000259" key="3">
    <source>
        <dbReference type="PROSITE" id="PS50043"/>
    </source>
</evidence>
<dbReference type="PRINTS" id="PR00038">
    <property type="entry name" value="HTHLUXR"/>
</dbReference>
<dbReference type="GO" id="GO:0004016">
    <property type="term" value="F:adenylate cyclase activity"/>
    <property type="evidence" value="ECO:0007669"/>
    <property type="project" value="TreeGrafter"/>
</dbReference>
<sequence>MLHALRKGGGGALFLTGDTGLGKTTLLNLAAHRAGPRVKVARARGQAMEVELRLGLAAQALEPLGGLRLGPSAIAAEPAESRVAVWLRARAWLETTASTTPVLLLLDDLHWSDPDSLELIAFLSRRIREVPVGIIAGLRPWPPAARELVDQLVADGTADSVELAPLSRPGAQLMLAELLSRQSEHRVRVDGPDGGDLASRAWTLAGGNPFLIEQLAKIVISEGGLPEPEGIDLGEFRRVLLLSTFAALPSQAIEYARAASVLGSEFRLALVPPVASLDPEQAADGLEALFGNGLLTETRRGWAAFAHPLIARAVYEDLSPVRRIRLHARAFERLAGLGEVSLAAHHAVAADLVGDPAAIAAVTAAGDASMCAGAVRRAVEHLQAAVELCAGEVPGMLWLRLGEAWLAAGQPTRAAECCRSAASTADLVGAPRVRALRLLARAMAFASDIPSSGRAAEEALEYARASAPETVGSVIVEQVHAVWQSSGPAPASVLIDALYGESELRDPGLRAMRSFVNYYAHADAGALDELSALVGDDTDLNIGEDQNSPFDPTLLYLSIACLSERFDDEERVRGRARERATARGLIHAQLALDISKVDSLLRQGRLTEARGVLDDCGRVADVVPLMHETIDLSRAALACEFGDTGRARALLTAAGPPHLMWMSRVWAAHLEAVIRLNDEDTDAASAGYLELERLIDELGVRDPCVVPWAPFAIRAHLRSDRLEDAERVCGRVEAVMHDLPGMWPRLTASAGRAGLAAARGDRRSALALYTEAVALPVPLPLERARVLLDSGSWLRRVNQPLAAREHLAEALGIAERAGAVGLAARAAAELRVAGGRRRSQREPRGQLTAQETRVASLASQGLTNAEVAHQLSLSVKTIETHLTRIYRKLSVRSKRELRAHLPRPEPADHWSGLG</sequence>
<dbReference type="InterPro" id="IPR041664">
    <property type="entry name" value="AAA_16"/>
</dbReference>
<dbReference type="InterPro" id="IPR011990">
    <property type="entry name" value="TPR-like_helical_dom_sf"/>
</dbReference>
<dbReference type="Gene3D" id="1.25.40.10">
    <property type="entry name" value="Tetratricopeptide repeat domain"/>
    <property type="match status" value="1"/>
</dbReference>
<dbReference type="GO" id="GO:0005524">
    <property type="term" value="F:ATP binding"/>
    <property type="evidence" value="ECO:0007669"/>
    <property type="project" value="UniProtKB-KW"/>
</dbReference>
<dbReference type="Proteomes" id="UP001165135">
    <property type="component" value="Unassembled WGS sequence"/>
</dbReference>
<dbReference type="InterPro" id="IPR027417">
    <property type="entry name" value="P-loop_NTPase"/>
</dbReference>
<dbReference type="SUPFAM" id="SSF52540">
    <property type="entry name" value="P-loop containing nucleoside triphosphate hydrolases"/>
    <property type="match status" value="1"/>
</dbReference>
<dbReference type="InterPro" id="IPR036388">
    <property type="entry name" value="WH-like_DNA-bd_sf"/>
</dbReference>
<dbReference type="PANTHER" id="PTHR16305:SF35">
    <property type="entry name" value="TRANSCRIPTIONAL ACTIVATOR DOMAIN"/>
    <property type="match status" value="1"/>
</dbReference>
<name>A0A9W6RE50_9ACTN</name>
<feature type="domain" description="HTH luxR-type" evidence="3">
    <location>
        <begin position="840"/>
        <end position="905"/>
    </location>
</feature>
<dbReference type="SUPFAM" id="SSF46894">
    <property type="entry name" value="C-terminal effector domain of the bipartite response regulators"/>
    <property type="match status" value="1"/>
</dbReference>
<dbReference type="EMBL" id="BSTJ01000002">
    <property type="protein sequence ID" value="GLY73934.1"/>
    <property type="molecule type" value="Genomic_DNA"/>
</dbReference>
<protein>
    <recommendedName>
        <fullName evidence="3">HTH luxR-type domain-containing protein</fullName>
    </recommendedName>
</protein>
<comment type="caution">
    <text evidence="4">The sequence shown here is derived from an EMBL/GenBank/DDBJ whole genome shotgun (WGS) entry which is preliminary data.</text>
</comment>
<dbReference type="GO" id="GO:0005737">
    <property type="term" value="C:cytoplasm"/>
    <property type="evidence" value="ECO:0007669"/>
    <property type="project" value="TreeGrafter"/>
</dbReference>
<dbReference type="Pfam" id="PF00196">
    <property type="entry name" value="GerE"/>
    <property type="match status" value="1"/>
</dbReference>
<dbReference type="CDD" id="cd06170">
    <property type="entry name" value="LuxR_C_like"/>
    <property type="match status" value="1"/>
</dbReference>
<dbReference type="InterPro" id="IPR016032">
    <property type="entry name" value="Sig_transdc_resp-reg_C-effctor"/>
</dbReference>
<dbReference type="Pfam" id="PF13191">
    <property type="entry name" value="AAA_16"/>
    <property type="match status" value="1"/>
</dbReference>
<keyword evidence="1" id="KW-0547">Nucleotide-binding</keyword>
<accession>A0A9W6RE50</accession>
<evidence type="ECO:0000313" key="4">
    <source>
        <dbReference type="EMBL" id="GLY73934.1"/>
    </source>
</evidence>
<proteinExistence type="predicted"/>
<dbReference type="PROSITE" id="PS50043">
    <property type="entry name" value="HTH_LUXR_2"/>
    <property type="match status" value="1"/>
</dbReference>
<dbReference type="Gene3D" id="1.10.10.10">
    <property type="entry name" value="Winged helix-like DNA-binding domain superfamily/Winged helix DNA-binding domain"/>
    <property type="match status" value="1"/>
</dbReference>
<evidence type="ECO:0000256" key="2">
    <source>
        <dbReference type="ARBA" id="ARBA00022840"/>
    </source>
</evidence>
<evidence type="ECO:0000313" key="5">
    <source>
        <dbReference type="Proteomes" id="UP001165135"/>
    </source>
</evidence>
<gene>
    <name evidence="4" type="ORF">Airi01_022010</name>
</gene>
<evidence type="ECO:0000256" key="1">
    <source>
        <dbReference type="ARBA" id="ARBA00022741"/>
    </source>
</evidence>